<name>A0A0L8HGU9_OCTBM</name>
<organism evidence="1">
    <name type="scientific">Octopus bimaculoides</name>
    <name type="common">California two-spotted octopus</name>
    <dbReference type="NCBI Taxonomy" id="37653"/>
    <lineage>
        <taxon>Eukaryota</taxon>
        <taxon>Metazoa</taxon>
        <taxon>Spiralia</taxon>
        <taxon>Lophotrochozoa</taxon>
        <taxon>Mollusca</taxon>
        <taxon>Cephalopoda</taxon>
        <taxon>Coleoidea</taxon>
        <taxon>Octopodiformes</taxon>
        <taxon>Octopoda</taxon>
        <taxon>Incirrata</taxon>
        <taxon>Octopodidae</taxon>
        <taxon>Octopus</taxon>
    </lineage>
</organism>
<sequence length="53" mass="6404">MYFPKCYLCYYWQSPMYWSKYHYPSVDNFLCTGQNTITPVLASPYILVKMPLH</sequence>
<accession>A0A0L8HGU9</accession>
<dbReference type="AlphaFoldDB" id="A0A0L8HGU9"/>
<proteinExistence type="predicted"/>
<protein>
    <submittedName>
        <fullName evidence="1">Uncharacterized protein</fullName>
    </submittedName>
</protein>
<gene>
    <name evidence="1" type="ORF">OCBIM_22015750mg</name>
</gene>
<reference evidence="1" key="1">
    <citation type="submission" date="2015-07" db="EMBL/GenBank/DDBJ databases">
        <title>MeaNS - Measles Nucleotide Surveillance Program.</title>
        <authorList>
            <person name="Tran T."/>
            <person name="Druce J."/>
        </authorList>
    </citation>
    <scope>NUCLEOTIDE SEQUENCE</scope>
    <source>
        <strain evidence="1">UCB-OBI-ISO-001</strain>
        <tissue evidence="1">Gonad</tissue>
    </source>
</reference>
<dbReference type="EMBL" id="KQ418289">
    <property type="protein sequence ID" value="KOF88000.1"/>
    <property type="molecule type" value="Genomic_DNA"/>
</dbReference>
<evidence type="ECO:0000313" key="1">
    <source>
        <dbReference type="EMBL" id="KOF88000.1"/>
    </source>
</evidence>